<dbReference type="InterPro" id="IPR047215">
    <property type="entry name" value="Galactose_mutarotase-like"/>
</dbReference>
<proteinExistence type="inferred from homology"/>
<keyword evidence="9" id="KW-1185">Reference proteome</keyword>
<evidence type="ECO:0000256" key="5">
    <source>
        <dbReference type="PIRNR" id="PIRNR005096"/>
    </source>
</evidence>
<evidence type="ECO:0000256" key="3">
    <source>
        <dbReference type="ARBA" id="ARBA00023235"/>
    </source>
</evidence>
<feature type="binding site" evidence="7">
    <location>
        <position position="250"/>
    </location>
    <ligand>
        <name>beta-D-galactose</name>
        <dbReference type="ChEBI" id="CHEBI:27667"/>
    </ligand>
</feature>
<dbReference type="PIRSF" id="PIRSF005096">
    <property type="entry name" value="GALM"/>
    <property type="match status" value="1"/>
</dbReference>
<dbReference type="Pfam" id="PF01263">
    <property type="entry name" value="Aldose_epim"/>
    <property type="match status" value="1"/>
</dbReference>
<dbReference type="GO" id="GO:0004034">
    <property type="term" value="F:aldose 1-epimerase activity"/>
    <property type="evidence" value="ECO:0007669"/>
    <property type="project" value="UniProtKB-EC"/>
</dbReference>
<dbReference type="CDD" id="cd09019">
    <property type="entry name" value="galactose_mutarotase_like"/>
    <property type="match status" value="1"/>
</dbReference>
<dbReference type="SUPFAM" id="SSF74650">
    <property type="entry name" value="Galactose mutarotase-like"/>
    <property type="match status" value="1"/>
</dbReference>
<dbReference type="Proteomes" id="UP000581769">
    <property type="component" value="Unassembled WGS sequence"/>
</dbReference>
<dbReference type="UniPathway" id="UPA00242"/>
<dbReference type="InterPro" id="IPR015443">
    <property type="entry name" value="Aldose_1-epimerase"/>
</dbReference>
<comment type="caution">
    <text evidence="8">The sequence shown here is derived from an EMBL/GenBank/DDBJ whole genome shotgun (WGS) entry which is preliminary data.</text>
</comment>
<dbReference type="GO" id="GO:0030246">
    <property type="term" value="F:carbohydrate binding"/>
    <property type="evidence" value="ECO:0007669"/>
    <property type="project" value="InterPro"/>
</dbReference>
<evidence type="ECO:0000256" key="6">
    <source>
        <dbReference type="PIRSR" id="PIRSR005096-1"/>
    </source>
</evidence>
<dbReference type="InterPro" id="IPR008183">
    <property type="entry name" value="Aldose_1/G6P_1-epimerase"/>
</dbReference>
<comment type="pathway">
    <text evidence="1 5">Carbohydrate metabolism; hexose metabolism.</text>
</comment>
<comment type="similarity">
    <text evidence="2 5">Belongs to the aldose epimerase family.</text>
</comment>
<dbReference type="PANTHER" id="PTHR10091">
    <property type="entry name" value="ALDOSE-1-EPIMERASE"/>
    <property type="match status" value="1"/>
</dbReference>
<dbReference type="InterPro" id="IPR011013">
    <property type="entry name" value="Gal_mutarotase_sf_dom"/>
</dbReference>
<dbReference type="InterPro" id="IPR014718">
    <property type="entry name" value="GH-type_carb-bd"/>
</dbReference>
<keyword evidence="4 5" id="KW-0119">Carbohydrate metabolism</keyword>
<evidence type="ECO:0000256" key="2">
    <source>
        <dbReference type="ARBA" id="ARBA00006206"/>
    </source>
</evidence>
<dbReference type="PANTHER" id="PTHR10091:SF0">
    <property type="entry name" value="GALACTOSE MUTAROTASE"/>
    <property type="match status" value="1"/>
</dbReference>
<dbReference type="EC" id="5.1.3.3" evidence="5"/>
<name>A0A840J1A4_9PSEU</name>
<feature type="active site" description="Proton donor" evidence="6">
    <location>
        <position position="191"/>
    </location>
</feature>
<dbReference type="GO" id="GO:0033499">
    <property type="term" value="P:galactose catabolic process via UDP-galactose, Leloir pathway"/>
    <property type="evidence" value="ECO:0007669"/>
    <property type="project" value="TreeGrafter"/>
</dbReference>
<reference evidence="8 9" key="1">
    <citation type="submission" date="2020-08" db="EMBL/GenBank/DDBJ databases">
        <title>Sequencing the genomes of 1000 actinobacteria strains.</title>
        <authorList>
            <person name="Klenk H.-P."/>
        </authorList>
    </citation>
    <scope>NUCLEOTIDE SEQUENCE [LARGE SCALE GENOMIC DNA]</scope>
    <source>
        <strain evidence="8 9">DSM 45859</strain>
    </source>
</reference>
<keyword evidence="3 5" id="KW-0413">Isomerase</keyword>
<evidence type="ECO:0000313" key="8">
    <source>
        <dbReference type="EMBL" id="MBB4688776.1"/>
    </source>
</evidence>
<dbReference type="AlphaFoldDB" id="A0A840J1A4"/>
<dbReference type="Gene3D" id="2.70.98.10">
    <property type="match status" value="1"/>
</dbReference>
<protein>
    <recommendedName>
        <fullName evidence="5">Aldose 1-epimerase</fullName>
        <ecNumber evidence="5">5.1.3.3</ecNumber>
    </recommendedName>
</protein>
<dbReference type="RefSeq" id="WP_221458034.1">
    <property type="nucleotide sequence ID" value="NZ_JACHMG010000001.1"/>
</dbReference>
<evidence type="ECO:0000313" key="9">
    <source>
        <dbReference type="Proteomes" id="UP000581769"/>
    </source>
</evidence>
<dbReference type="GO" id="GO:0006006">
    <property type="term" value="P:glucose metabolic process"/>
    <property type="evidence" value="ECO:0007669"/>
    <property type="project" value="TreeGrafter"/>
</dbReference>
<accession>A0A840J1A4</accession>
<comment type="catalytic activity">
    <reaction evidence="5">
        <text>alpha-D-glucose = beta-D-glucose</text>
        <dbReference type="Rhea" id="RHEA:10264"/>
        <dbReference type="ChEBI" id="CHEBI:15903"/>
        <dbReference type="ChEBI" id="CHEBI:17925"/>
        <dbReference type="EC" id="5.1.3.3"/>
    </reaction>
</comment>
<evidence type="ECO:0000256" key="1">
    <source>
        <dbReference type="ARBA" id="ARBA00005028"/>
    </source>
</evidence>
<evidence type="ECO:0000256" key="4">
    <source>
        <dbReference type="ARBA" id="ARBA00023277"/>
    </source>
</evidence>
<dbReference type="EMBL" id="JACHMG010000001">
    <property type="protein sequence ID" value="MBB4688776.1"/>
    <property type="molecule type" value="Genomic_DNA"/>
</dbReference>
<dbReference type="GO" id="GO:0005737">
    <property type="term" value="C:cytoplasm"/>
    <property type="evidence" value="ECO:0007669"/>
    <property type="project" value="TreeGrafter"/>
</dbReference>
<organism evidence="8 9">
    <name type="scientific">Amycolatopsis jiangsuensis</name>
    <dbReference type="NCBI Taxonomy" id="1181879"/>
    <lineage>
        <taxon>Bacteria</taxon>
        <taxon>Bacillati</taxon>
        <taxon>Actinomycetota</taxon>
        <taxon>Actinomycetes</taxon>
        <taxon>Pseudonocardiales</taxon>
        <taxon>Pseudonocardiaceae</taxon>
        <taxon>Amycolatopsis</taxon>
    </lineage>
</organism>
<feature type="active site" description="Proton acceptor" evidence="6">
    <location>
        <position position="301"/>
    </location>
</feature>
<sequence length="340" mass="36718">MTARPRLERTTVGTAPARAGQPEAAVDAYTLETGTGFAITAWSYGATLVEVLAADRFGRRANVCLRLPDLDAYLDRARNPYVGATVGRYCRCVAGAEFVIDGVRHRLARNEGPHHVHGGPEGLDRRVWSAEAARDGDALEVRFTVTSPDGDQGYPGELTVQTAYRAEPDGSLVITHVASTTAPTAVGLTNHAFWNLAGEGTVDGHRLHLRATEAVRFDEHLIPLPGPPEAVAGTARDFTVDRPLDGVRVDNCFVVPDRRVLATLTHPGSGRVMRVSTDQPAVGVYTGDWFTGRPRGGICLETGAFPDAPNRPDYPSARLDPGESCRHRTTHRFEAAEPVR</sequence>
<gene>
    <name evidence="8" type="ORF">BJY18_006261</name>
</gene>
<evidence type="ECO:0000256" key="7">
    <source>
        <dbReference type="PIRSR" id="PIRSR005096-2"/>
    </source>
</evidence>